<accession>A0ABV7WQ34</accession>
<evidence type="ECO:0000313" key="4">
    <source>
        <dbReference type="Proteomes" id="UP001595710"/>
    </source>
</evidence>
<dbReference type="SMART" id="SM00028">
    <property type="entry name" value="TPR"/>
    <property type="match status" value="2"/>
</dbReference>
<protein>
    <recommendedName>
        <fullName evidence="5">Tetratricopeptide repeat protein</fullName>
    </recommendedName>
</protein>
<evidence type="ECO:0000256" key="2">
    <source>
        <dbReference type="SAM" id="SignalP"/>
    </source>
</evidence>
<name>A0ABV7WQ34_9GAMM</name>
<comment type="caution">
    <text evidence="3">The sequence shown here is derived from an EMBL/GenBank/DDBJ whole genome shotgun (WGS) entry which is preliminary data.</text>
</comment>
<dbReference type="SUPFAM" id="SSF48452">
    <property type="entry name" value="TPR-like"/>
    <property type="match status" value="1"/>
</dbReference>
<dbReference type="EMBL" id="JBHRYN010000008">
    <property type="protein sequence ID" value="MFC3701316.1"/>
    <property type="molecule type" value="Genomic_DNA"/>
</dbReference>
<feature type="repeat" description="TPR" evidence="1">
    <location>
        <begin position="293"/>
        <end position="326"/>
    </location>
</feature>
<dbReference type="RefSeq" id="WP_290282681.1">
    <property type="nucleotide sequence ID" value="NZ_JAUFQI010000001.1"/>
</dbReference>
<keyword evidence="4" id="KW-1185">Reference proteome</keyword>
<keyword evidence="2" id="KW-0732">Signal</keyword>
<feature type="signal peptide" evidence="2">
    <location>
        <begin position="1"/>
        <end position="21"/>
    </location>
</feature>
<organism evidence="3 4">
    <name type="scientific">Reinekea marina</name>
    <dbReference type="NCBI Taxonomy" id="1310421"/>
    <lineage>
        <taxon>Bacteria</taxon>
        <taxon>Pseudomonadati</taxon>
        <taxon>Pseudomonadota</taxon>
        <taxon>Gammaproteobacteria</taxon>
        <taxon>Oceanospirillales</taxon>
        <taxon>Saccharospirillaceae</taxon>
        <taxon>Reinekea</taxon>
    </lineage>
</organism>
<dbReference type="Gene3D" id="1.25.40.10">
    <property type="entry name" value="Tetratricopeptide repeat domain"/>
    <property type="match status" value="1"/>
</dbReference>
<reference evidence="4" key="1">
    <citation type="journal article" date="2019" name="Int. J. Syst. Evol. Microbiol.">
        <title>The Global Catalogue of Microorganisms (GCM) 10K type strain sequencing project: providing services to taxonomists for standard genome sequencing and annotation.</title>
        <authorList>
            <consortium name="The Broad Institute Genomics Platform"/>
            <consortium name="The Broad Institute Genome Sequencing Center for Infectious Disease"/>
            <person name="Wu L."/>
            <person name="Ma J."/>
        </authorList>
    </citation>
    <scope>NUCLEOTIDE SEQUENCE [LARGE SCALE GENOMIC DNA]</scope>
    <source>
        <strain evidence="4">CECT 8288</strain>
    </source>
</reference>
<keyword evidence="1" id="KW-0802">TPR repeat</keyword>
<dbReference type="PROSITE" id="PS50005">
    <property type="entry name" value="TPR"/>
    <property type="match status" value="1"/>
</dbReference>
<dbReference type="Proteomes" id="UP001595710">
    <property type="component" value="Unassembled WGS sequence"/>
</dbReference>
<evidence type="ECO:0000256" key="1">
    <source>
        <dbReference type="PROSITE-ProRule" id="PRU00339"/>
    </source>
</evidence>
<dbReference type="InterPro" id="IPR019734">
    <property type="entry name" value="TPR_rpt"/>
</dbReference>
<dbReference type="PROSITE" id="PS51257">
    <property type="entry name" value="PROKAR_LIPOPROTEIN"/>
    <property type="match status" value="1"/>
</dbReference>
<proteinExistence type="predicted"/>
<feature type="chain" id="PRO_5046045079" description="Tetratricopeptide repeat protein" evidence="2">
    <location>
        <begin position="22"/>
        <end position="356"/>
    </location>
</feature>
<evidence type="ECO:0000313" key="3">
    <source>
        <dbReference type="EMBL" id="MFC3701316.1"/>
    </source>
</evidence>
<gene>
    <name evidence="3" type="ORF">ACFOND_06645</name>
</gene>
<sequence>MKNNYLYVLFLLTFISFSGCASFYAQQAGLVGQVEIWRENDQYDIALETISKLEADHQNYQQLKALTSTLEKERSAFIKKVLNDADGLSATQDWVGATNLIDQALQRLPSAPELIEQRRYYDDKRLARVEMDKAAILIAKAKYFITARPHQESMLYNANSRFFASTTFNNFNSQAKQTSRELYVLGARYWQDKQAVQAREALTLSIQTAPNSLSEDLLSEVLAFEQQQRRDARNNNVKKIDDQWPELVQSYKNRIEHDDYLGAERIINEMSALGFEETKAYKDRFELLKLQRVKALTQRGNKLYNSGLIAEAIESWEQAQRLAPGNNTIAQNLERARTFLGNLERWSDEPNSSEAP</sequence>
<evidence type="ECO:0008006" key="5">
    <source>
        <dbReference type="Google" id="ProtNLM"/>
    </source>
</evidence>
<dbReference type="InterPro" id="IPR011990">
    <property type="entry name" value="TPR-like_helical_dom_sf"/>
</dbReference>